<accession>A0A9Q0BFA0</accession>
<evidence type="ECO:0000256" key="2">
    <source>
        <dbReference type="ARBA" id="ARBA00004613"/>
    </source>
</evidence>
<dbReference type="InterPro" id="IPR049892">
    <property type="entry name" value="AA9"/>
</dbReference>
<protein>
    <recommendedName>
        <fullName evidence="11">lytic cellulose monooxygenase (C4-dehydrogenating)</fullName>
        <ecNumber evidence="11">1.14.99.56</ecNumber>
    </recommendedName>
</protein>
<evidence type="ECO:0000259" key="13">
    <source>
        <dbReference type="Pfam" id="PF03443"/>
    </source>
</evidence>
<name>A0A9Q0BFA0_9HYPO</name>
<dbReference type="GeneID" id="75827338"/>
<reference evidence="14" key="2">
    <citation type="submission" date="2022-07" db="EMBL/GenBank/DDBJ databases">
        <authorList>
            <person name="Goncalves M.F.M."/>
            <person name="Hilario S."/>
            <person name="Van De Peer Y."/>
            <person name="Esteves A.C."/>
            <person name="Alves A."/>
        </authorList>
    </citation>
    <scope>NUCLEOTIDE SEQUENCE</scope>
    <source>
        <strain evidence="14">MUM 19.33</strain>
    </source>
</reference>
<dbReference type="InterPro" id="IPR005103">
    <property type="entry name" value="AA9_LPMO"/>
</dbReference>
<dbReference type="EC" id="1.14.99.56" evidence="11"/>
<evidence type="ECO:0000256" key="6">
    <source>
        <dbReference type="ARBA" id="ARBA00023157"/>
    </source>
</evidence>
<comment type="cofactor">
    <cofactor evidence="1">
        <name>Cu(2+)</name>
        <dbReference type="ChEBI" id="CHEBI:29036"/>
    </cofactor>
</comment>
<evidence type="ECO:0000256" key="7">
    <source>
        <dbReference type="ARBA" id="ARBA00023277"/>
    </source>
</evidence>
<comment type="caution">
    <text evidence="14">The sequence shown here is derived from an EMBL/GenBank/DDBJ whole genome shotgun (WGS) entry which is preliminary data.</text>
</comment>
<evidence type="ECO:0000313" key="15">
    <source>
        <dbReference type="Proteomes" id="UP001055219"/>
    </source>
</evidence>
<dbReference type="GO" id="GO:0030245">
    <property type="term" value="P:cellulose catabolic process"/>
    <property type="evidence" value="ECO:0007669"/>
    <property type="project" value="UniProtKB-KW"/>
</dbReference>
<dbReference type="GO" id="GO:0004497">
    <property type="term" value="F:monooxygenase activity"/>
    <property type="evidence" value="ECO:0007669"/>
    <property type="project" value="UniProtKB-KW"/>
</dbReference>
<evidence type="ECO:0000256" key="9">
    <source>
        <dbReference type="ARBA" id="ARBA00044502"/>
    </source>
</evidence>
<evidence type="ECO:0000256" key="10">
    <source>
        <dbReference type="ARBA" id="ARBA00045077"/>
    </source>
</evidence>
<evidence type="ECO:0000256" key="8">
    <source>
        <dbReference type="ARBA" id="ARBA00023326"/>
    </source>
</evidence>
<dbReference type="Gene3D" id="2.70.50.70">
    <property type="match status" value="1"/>
</dbReference>
<dbReference type="RefSeq" id="XP_051363532.1">
    <property type="nucleotide sequence ID" value="XM_051504847.1"/>
</dbReference>
<keyword evidence="7" id="KW-0119">Carbohydrate metabolism</keyword>
<dbReference type="EMBL" id="JAGIXG020000011">
    <property type="protein sequence ID" value="KAI6782676.1"/>
    <property type="molecule type" value="Genomic_DNA"/>
</dbReference>
<feature type="chain" id="PRO_5040116338" description="lytic cellulose monooxygenase (C4-dehydrogenating)" evidence="12">
    <location>
        <begin position="16"/>
        <end position="236"/>
    </location>
</feature>
<keyword evidence="15" id="KW-1185">Reference proteome</keyword>
<evidence type="ECO:0000313" key="14">
    <source>
        <dbReference type="EMBL" id="KAI6782676.1"/>
    </source>
</evidence>
<comment type="similarity">
    <text evidence="9">Belongs to the polysaccharide monooxygenase AA9 family.</text>
</comment>
<dbReference type="OrthoDB" id="4849160at2759"/>
<evidence type="ECO:0000256" key="3">
    <source>
        <dbReference type="ARBA" id="ARBA00022525"/>
    </source>
</evidence>
<evidence type="ECO:0000256" key="5">
    <source>
        <dbReference type="ARBA" id="ARBA00023001"/>
    </source>
</evidence>
<keyword evidence="14" id="KW-0560">Oxidoreductase</keyword>
<keyword evidence="8" id="KW-0624">Polysaccharide degradation</keyword>
<keyword evidence="14" id="KW-0503">Monooxygenase</keyword>
<keyword evidence="4 12" id="KW-0732">Signal</keyword>
<comment type="catalytic activity">
    <reaction evidence="10">
        <text>[(1-&gt;4)-beta-D-glucosyl]n+m + reduced acceptor + O2 = 4-dehydro-beta-D-glucosyl-[(1-&gt;4)-beta-D-glucosyl]n-1 + [(1-&gt;4)-beta-D-glucosyl]m + acceptor + H2O.</text>
        <dbReference type="EC" id="1.14.99.56"/>
    </reaction>
</comment>
<dbReference type="GO" id="GO:0005576">
    <property type="term" value="C:extracellular region"/>
    <property type="evidence" value="ECO:0007669"/>
    <property type="project" value="UniProtKB-SubCell"/>
</dbReference>
<keyword evidence="5" id="KW-0136">Cellulose degradation</keyword>
<dbReference type="CDD" id="cd21175">
    <property type="entry name" value="LPMO_AA9"/>
    <property type="match status" value="1"/>
</dbReference>
<keyword evidence="3" id="KW-0964">Secreted</keyword>
<comment type="subcellular location">
    <subcellularLocation>
        <location evidence="2">Secreted</location>
    </subcellularLocation>
</comment>
<sequence length="236" mass="24528">MKALLLLFAALGVSAHGFVETITVGGTVHQNFNPTTHPYMPNPPALPGWTASNTDLGFVAPNAVSSPDIICHRSATPGQSAIPVQAGQTVTLKWNTWPGSHKGPVIDYLASCGSGSCANVNKQSLQFFKIAEKGLNNGVWAADELMDNGNRWSVTIPSDIAAGNYVLRHEIIALHGAGSPNGAQLYPQCINFQVSGGGSAQPSGVPGTSLYTATDPGILFNMYGATSYPIPGPALA</sequence>
<evidence type="ECO:0000256" key="12">
    <source>
        <dbReference type="SAM" id="SignalP"/>
    </source>
</evidence>
<evidence type="ECO:0000256" key="4">
    <source>
        <dbReference type="ARBA" id="ARBA00022729"/>
    </source>
</evidence>
<dbReference type="PANTHER" id="PTHR33353:SF34">
    <property type="entry name" value="ENDO-BETA-1,4-GLUCANASE D"/>
    <property type="match status" value="1"/>
</dbReference>
<evidence type="ECO:0000256" key="1">
    <source>
        <dbReference type="ARBA" id="ARBA00001973"/>
    </source>
</evidence>
<evidence type="ECO:0000256" key="11">
    <source>
        <dbReference type="ARBA" id="ARBA00047174"/>
    </source>
</evidence>
<gene>
    <name evidence="14" type="ORF">J7T54_000819</name>
</gene>
<reference evidence="14" key="1">
    <citation type="journal article" date="2021" name="J Fungi (Basel)">
        <title>Genomic and Metabolomic Analyses of the Marine Fungus Emericellopsis cladophorae: Insights into Saltwater Adaptability Mechanisms and Its Biosynthetic Potential.</title>
        <authorList>
            <person name="Goncalves M.F.M."/>
            <person name="Hilario S."/>
            <person name="Van de Peer Y."/>
            <person name="Esteves A.C."/>
            <person name="Alves A."/>
        </authorList>
    </citation>
    <scope>NUCLEOTIDE SEQUENCE</scope>
    <source>
        <strain evidence="14">MUM 19.33</strain>
    </source>
</reference>
<dbReference type="Pfam" id="PF03443">
    <property type="entry name" value="AA9"/>
    <property type="match status" value="1"/>
</dbReference>
<dbReference type="PANTHER" id="PTHR33353">
    <property type="entry name" value="PUTATIVE (AFU_ORTHOLOGUE AFUA_1G12560)-RELATED"/>
    <property type="match status" value="1"/>
</dbReference>
<keyword evidence="6" id="KW-1015">Disulfide bond</keyword>
<proteinExistence type="inferred from homology"/>
<feature type="signal peptide" evidence="12">
    <location>
        <begin position="1"/>
        <end position="15"/>
    </location>
</feature>
<dbReference type="Proteomes" id="UP001055219">
    <property type="component" value="Unassembled WGS sequence"/>
</dbReference>
<feature type="domain" description="Auxiliary Activity family 9 catalytic" evidence="13">
    <location>
        <begin position="16"/>
        <end position="225"/>
    </location>
</feature>
<organism evidence="14 15">
    <name type="scientific">Emericellopsis cladophorae</name>
    <dbReference type="NCBI Taxonomy" id="2686198"/>
    <lineage>
        <taxon>Eukaryota</taxon>
        <taxon>Fungi</taxon>
        <taxon>Dikarya</taxon>
        <taxon>Ascomycota</taxon>
        <taxon>Pezizomycotina</taxon>
        <taxon>Sordariomycetes</taxon>
        <taxon>Hypocreomycetidae</taxon>
        <taxon>Hypocreales</taxon>
        <taxon>Bionectriaceae</taxon>
        <taxon>Emericellopsis</taxon>
    </lineage>
</organism>
<dbReference type="AlphaFoldDB" id="A0A9Q0BFA0"/>